<name>A0A3G9GE20_9NEIS</name>
<organism evidence="1 2">
    <name type="scientific">Aquitalea magnusonii</name>
    <dbReference type="NCBI Taxonomy" id="332411"/>
    <lineage>
        <taxon>Bacteria</taxon>
        <taxon>Pseudomonadati</taxon>
        <taxon>Pseudomonadota</taxon>
        <taxon>Betaproteobacteria</taxon>
        <taxon>Neisseriales</taxon>
        <taxon>Chromobacteriaceae</taxon>
        <taxon>Aquitalea</taxon>
    </lineage>
</organism>
<dbReference type="KEGG" id="amah:DLM_1285"/>
<dbReference type="OrthoDB" id="7065739at2"/>
<dbReference type="AlphaFoldDB" id="A0A3G9GE20"/>
<dbReference type="RefSeq" id="WP_052694199.1">
    <property type="nucleotide sequence ID" value="NZ_AP018823.1"/>
</dbReference>
<evidence type="ECO:0000313" key="1">
    <source>
        <dbReference type="EMBL" id="BBF84909.1"/>
    </source>
</evidence>
<protein>
    <submittedName>
        <fullName evidence="1">Uncharacterized protein</fullName>
    </submittedName>
</protein>
<reference evidence="2" key="3">
    <citation type="journal article" date="2017" name="Plant Physiol. Biochem.">
        <title>Differential oxidative and antioxidative response of duckweed Lemna minor toward plant growth promoting/inhibiting bacteria.</title>
        <authorList>
            <person name="Ishizawa H."/>
            <person name="Kuroda M."/>
            <person name="Morikawa M."/>
            <person name="Ike M."/>
        </authorList>
    </citation>
    <scope>NUCLEOTIDE SEQUENCE [LARGE SCALE GENOMIC DNA]</scope>
    <source>
        <strain evidence="2">H3</strain>
    </source>
</reference>
<sequence length="105" mass="11806">MTPTILPDPAVPPHVQDNASMLLAALRIAQAVRQLTERGLSVVSASLQHTERPTIRIRTSPRCQRLIASGDAVYYSFGHDTYFGHYRQGQFQLEGCRIVWTEFGH</sequence>
<reference evidence="1 2" key="2">
    <citation type="journal article" date="2017" name="Genome Announc.">
        <title>Draft genome sequence of Aquitalea magnusonii strain H3, a plant growth-promoting bacterium of duckweed Lemna minor.</title>
        <authorList>
            <person name="Ishizawa H."/>
            <person name="Kuroda M."/>
            <person name="Ike M."/>
        </authorList>
    </citation>
    <scope>NUCLEOTIDE SEQUENCE [LARGE SCALE GENOMIC DNA]</scope>
    <source>
        <strain evidence="1 2">H3</strain>
    </source>
</reference>
<dbReference type="EMBL" id="AP018823">
    <property type="protein sequence ID" value="BBF84909.1"/>
    <property type="molecule type" value="Genomic_DNA"/>
</dbReference>
<proteinExistence type="predicted"/>
<reference evidence="2" key="1">
    <citation type="journal article" date="2017" name="Biotechnol. Biofuels">
        <title>Evaluation of environmental bacterial communities as a factor affecting the growth of duckweed Lemna minor.</title>
        <authorList>
            <person name="Ishizawa H."/>
            <person name="Kuroda M."/>
            <person name="Morikawa M."/>
            <person name="Ike M."/>
        </authorList>
    </citation>
    <scope>NUCLEOTIDE SEQUENCE [LARGE SCALE GENOMIC DNA]</scope>
    <source>
        <strain evidence="2">H3</strain>
    </source>
</reference>
<gene>
    <name evidence="1" type="ORF">DLM_1285</name>
</gene>
<evidence type="ECO:0000313" key="2">
    <source>
        <dbReference type="Proteomes" id="UP000198290"/>
    </source>
</evidence>
<accession>A0A3G9GE20</accession>
<keyword evidence="2" id="KW-1185">Reference proteome</keyword>
<dbReference type="STRING" id="332411.VI06_16120"/>
<dbReference type="Proteomes" id="UP000198290">
    <property type="component" value="Chromosome"/>
</dbReference>